<evidence type="ECO:0000259" key="7">
    <source>
        <dbReference type="PROSITE" id="PS50063"/>
    </source>
</evidence>
<dbReference type="SUPFAM" id="SSF56854">
    <property type="entry name" value="Bcl-2 inhibitors of programmed cell death"/>
    <property type="match status" value="1"/>
</dbReference>
<dbReference type="GO" id="GO:0097192">
    <property type="term" value="P:extrinsic apoptotic signaling pathway in absence of ligand"/>
    <property type="evidence" value="ECO:0007669"/>
    <property type="project" value="TreeGrafter"/>
</dbReference>
<reference evidence="8" key="2">
    <citation type="submission" date="2025-09" db="UniProtKB">
        <authorList>
            <consortium name="Ensembl"/>
        </authorList>
    </citation>
    <scope>IDENTIFICATION</scope>
</reference>
<evidence type="ECO:0000313" key="9">
    <source>
        <dbReference type="Proteomes" id="UP000694546"/>
    </source>
</evidence>
<feature type="domain" description="Apoptosis regulator Bcl-2 family BH4" evidence="7">
    <location>
        <begin position="10"/>
        <end position="29"/>
    </location>
</feature>
<dbReference type="GO" id="GO:0008630">
    <property type="term" value="P:intrinsic apoptotic signaling pathway in response to DNA damage"/>
    <property type="evidence" value="ECO:0007669"/>
    <property type="project" value="TreeGrafter"/>
</dbReference>
<accession>A0A8C5CAK2</accession>
<name>A0A8C5CAK2_GADMO</name>
<dbReference type="InterPro" id="IPR026298">
    <property type="entry name" value="Bcl-2_fam"/>
</dbReference>
<dbReference type="InterPro" id="IPR003093">
    <property type="entry name" value="Bcl2_BH4"/>
</dbReference>
<dbReference type="PRINTS" id="PR01862">
    <property type="entry name" value="BCL2FAMILY"/>
</dbReference>
<keyword evidence="9" id="KW-1185">Reference proteome</keyword>
<dbReference type="InterPro" id="IPR002475">
    <property type="entry name" value="Bcl2-like"/>
</dbReference>
<dbReference type="PROSITE" id="PS01258">
    <property type="entry name" value="BH2"/>
    <property type="match status" value="1"/>
</dbReference>
<dbReference type="PANTHER" id="PTHR11256">
    <property type="entry name" value="BCL-2 RELATED"/>
    <property type="match status" value="1"/>
</dbReference>
<organism evidence="8 9">
    <name type="scientific">Gadus morhua</name>
    <name type="common">Atlantic cod</name>
    <dbReference type="NCBI Taxonomy" id="8049"/>
    <lineage>
        <taxon>Eukaryota</taxon>
        <taxon>Metazoa</taxon>
        <taxon>Chordata</taxon>
        <taxon>Craniata</taxon>
        <taxon>Vertebrata</taxon>
        <taxon>Euteleostomi</taxon>
        <taxon>Actinopterygii</taxon>
        <taxon>Neopterygii</taxon>
        <taxon>Teleostei</taxon>
        <taxon>Neoteleostei</taxon>
        <taxon>Acanthomorphata</taxon>
        <taxon>Zeiogadaria</taxon>
        <taxon>Gadariae</taxon>
        <taxon>Gadiformes</taxon>
        <taxon>Gadoidei</taxon>
        <taxon>Gadidae</taxon>
        <taxon>Gadus</taxon>
    </lineage>
</organism>
<evidence type="ECO:0000256" key="3">
    <source>
        <dbReference type="ARBA" id="ARBA00022703"/>
    </source>
</evidence>
<feature type="region of interest" description="Disordered" evidence="6">
    <location>
        <begin position="34"/>
        <end position="97"/>
    </location>
</feature>
<dbReference type="GO" id="GO:0001836">
    <property type="term" value="P:release of cytochrome c from mitochondria"/>
    <property type="evidence" value="ECO:0007669"/>
    <property type="project" value="TreeGrafter"/>
</dbReference>
<protein>
    <submittedName>
        <fullName evidence="8">Apoptosis regulator Bcl-2-like</fullName>
    </submittedName>
</protein>
<dbReference type="PROSITE" id="PS50063">
    <property type="entry name" value="BH4_2"/>
    <property type="match status" value="1"/>
</dbReference>
<dbReference type="PROSITE" id="PS50062">
    <property type="entry name" value="BCL2_FAMILY"/>
    <property type="match status" value="1"/>
</dbReference>
<evidence type="ECO:0000256" key="2">
    <source>
        <dbReference type="ARBA" id="ARBA00009458"/>
    </source>
</evidence>
<proteinExistence type="inferred from homology"/>
<dbReference type="AlphaFoldDB" id="A0A8C5CAK2"/>
<evidence type="ECO:0000256" key="6">
    <source>
        <dbReference type="SAM" id="MobiDB-lite"/>
    </source>
</evidence>
<dbReference type="PANTHER" id="PTHR11256:SF11">
    <property type="entry name" value="APOPTOSIS REGULATOR BCL-2"/>
    <property type="match status" value="1"/>
</dbReference>
<dbReference type="Pfam" id="PF00452">
    <property type="entry name" value="Bcl-2"/>
    <property type="match status" value="1"/>
</dbReference>
<dbReference type="GeneID" id="115537362"/>
<dbReference type="InterPro" id="IPR036834">
    <property type="entry name" value="Bcl-2-like_sf"/>
</dbReference>
<comment type="subcellular location">
    <subcellularLocation>
        <location evidence="1">Membrane</location>
    </subcellularLocation>
</comment>
<dbReference type="OMA" id="WSLRTVC"/>
<evidence type="ECO:0000256" key="4">
    <source>
        <dbReference type="ARBA" id="ARBA00023136"/>
    </source>
</evidence>
<sequence length="249" mass="26992">MTNTAEVYDSRDIVERFLHEKLEDKGITWEFHLPSQHSGRTLPSSPSSTTSAPSSSHAGSVNPRRRVSASSSGEEGGSPEDSPVAWRPQYGAPSWGRRSRPRLQAVLQHRGSELRRIYQQDLSQVSAHLLRLSAGAARASLRAISGELFGNGVNWGRVLTMLEFGATLCVDGALEGASWSADDVAAWLVESLDGPVLRDWIQDNGGWDAFVEQYDPARPPEGCWSVRKVVGLVVLGAAGITLGALFTQK</sequence>
<dbReference type="CDD" id="cd06845">
    <property type="entry name" value="Bcl-2_like"/>
    <property type="match status" value="1"/>
</dbReference>
<dbReference type="Proteomes" id="UP000694546">
    <property type="component" value="Chromosome 23"/>
</dbReference>
<dbReference type="Gene3D" id="1.10.437.10">
    <property type="entry name" value="Blc2-like"/>
    <property type="match status" value="1"/>
</dbReference>
<dbReference type="OrthoDB" id="6021377at2759"/>
<keyword evidence="4" id="KW-0472">Membrane</keyword>
<gene>
    <name evidence="8" type="primary">LOC115537362</name>
</gene>
<keyword evidence="3 5" id="KW-0053">Apoptosis</keyword>
<dbReference type="InterPro" id="IPR020726">
    <property type="entry name" value="Bcl2_BH2_motif_CS"/>
</dbReference>
<dbReference type="GO" id="GO:0051400">
    <property type="term" value="F:BH domain binding"/>
    <property type="evidence" value="ECO:0007669"/>
    <property type="project" value="TreeGrafter"/>
</dbReference>
<dbReference type="SMART" id="SM00337">
    <property type="entry name" value="BCL"/>
    <property type="match status" value="1"/>
</dbReference>
<feature type="compositionally biased region" description="Low complexity" evidence="6">
    <location>
        <begin position="37"/>
        <end position="60"/>
    </location>
</feature>
<feature type="short sequence motif" description="BH4" evidence="5">
    <location>
        <begin position="10"/>
        <end position="29"/>
    </location>
</feature>
<evidence type="ECO:0000256" key="1">
    <source>
        <dbReference type="ARBA" id="ARBA00004370"/>
    </source>
</evidence>
<dbReference type="Ensembl" id="ENSGMOT00000070385.1">
    <property type="protein sequence ID" value="ENSGMOP00000058516.1"/>
    <property type="gene ID" value="ENSGMOG00000032733.1"/>
</dbReference>
<evidence type="ECO:0000313" key="8">
    <source>
        <dbReference type="Ensembl" id="ENSGMOP00000058516.1"/>
    </source>
</evidence>
<dbReference type="KEGG" id="gmh:115537362"/>
<reference evidence="8" key="1">
    <citation type="submission" date="2025-08" db="UniProtKB">
        <authorList>
            <consortium name="Ensembl"/>
        </authorList>
    </citation>
    <scope>IDENTIFICATION</scope>
</reference>
<dbReference type="InterPro" id="IPR046371">
    <property type="entry name" value="Bcl-2_BH1-3"/>
</dbReference>
<dbReference type="GO" id="GO:0042981">
    <property type="term" value="P:regulation of apoptotic process"/>
    <property type="evidence" value="ECO:0007669"/>
    <property type="project" value="InterPro"/>
</dbReference>
<dbReference type="GeneTree" id="ENSGT01130000278332"/>
<dbReference type="RefSeq" id="XP_030205081.1">
    <property type="nucleotide sequence ID" value="XM_030349221.1"/>
</dbReference>
<dbReference type="GO" id="GO:0005741">
    <property type="term" value="C:mitochondrial outer membrane"/>
    <property type="evidence" value="ECO:0007669"/>
    <property type="project" value="TreeGrafter"/>
</dbReference>
<evidence type="ECO:0000256" key="5">
    <source>
        <dbReference type="PROSITE-ProRule" id="PRU00025"/>
    </source>
</evidence>
<comment type="similarity">
    <text evidence="2">Belongs to the Bcl-2 family.</text>
</comment>